<dbReference type="Proteomes" id="UP000032726">
    <property type="component" value="Chromosome"/>
</dbReference>
<evidence type="ECO:0000313" key="1">
    <source>
        <dbReference type="EMBL" id="AKA35252.1"/>
    </source>
</evidence>
<organism evidence="1 2">
    <name type="scientific">Flagellimonas lutaonensis</name>
    <dbReference type="NCBI Taxonomy" id="516051"/>
    <lineage>
        <taxon>Bacteria</taxon>
        <taxon>Pseudomonadati</taxon>
        <taxon>Bacteroidota</taxon>
        <taxon>Flavobacteriia</taxon>
        <taxon>Flavobacteriales</taxon>
        <taxon>Flavobacteriaceae</taxon>
        <taxon>Flagellimonas</taxon>
    </lineage>
</organism>
<protein>
    <submittedName>
        <fullName evidence="1">Uncharacterized protein</fullName>
    </submittedName>
</protein>
<sequence>MVMETSRLTTRILTETEKLIAESCASNTLDEKSIALHKLIIKKHYNAADVAIDYERQRIKMDVIISEEDYDPKTVNLALATVPVNMFFKNLCDFLKSCLEKDVKSLAFYARILMQYANKNVALPSF</sequence>
<gene>
    <name evidence="1" type="ORF">VC82_1638</name>
</gene>
<dbReference type="EMBL" id="CP011071">
    <property type="protein sequence ID" value="AKA35252.1"/>
    <property type="molecule type" value="Genomic_DNA"/>
</dbReference>
<evidence type="ECO:0000313" key="2">
    <source>
        <dbReference type="Proteomes" id="UP000032726"/>
    </source>
</evidence>
<accession>A0A0D5YSH7</accession>
<proteinExistence type="predicted"/>
<keyword evidence="2" id="KW-1185">Reference proteome</keyword>
<name>A0A0D5YSH7_9FLAO</name>
<dbReference type="KEGG" id="mlt:VC82_1638"/>
<reference evidence="1 2" key="1">
    <citation type="submission" date="2015-03" db="EMBL/GenBank/DDBJ databases">
        <title>Complete genome sequence of Muricauda lutaonensis CC-HSB-11T, isolated from a coastal hot spring.</title>
        <authorList>
            <person name="Kim K.M."/>
        </authorList>
    </citation>
    <scope>NUCLEOTIDE SEQUENCE [LARGE SCALE GENOMIC DNA]</scope>
    <source>
        <strain evidence="1 2">CC-HSB-11</strain>
    </source>
</reference>
<dbReference type="STRING" id="516051.VC82_1638"/>
<dbReference type="HOGENOM" id="CLU_163297_0_0_10"/>
<dbReference type="AlphaFoldDB" id="A0A0D5YSH7"/>